<dbReference type="InterPro" id="IPR009492">
    <property type="entry name" value="TniQ"/>
</dbReference>
<accession>A0AA92BYR0</accession>
<evidence type="ECO:0000259" key="1">
    <source>
        <dbReference type="Pfam" id="PF06527"/>
    </source>
</evidence>
<comment type="caution">
    <text evidence="2">The sequence shown here is derived from an EMBL/GenBank/DDBJ whole genome shotgun (WGS) entry which is preliminary data.</text>
</comment>
<sequence>MRPVRLLALAPRPFEDELLSCWHWRVSSHYSCSPRQVENWISGGSVGPNPHLFRHDVSADQPATRLWALACRLRQVDLERLSLQNTGRSGASFVSDPAHRGVCPTCLDEDAEEGRDHYCRRSWACVEAVACPRHKIGLEINCSGCFRSGLFQFRSTPVGVVRLFCRDCDAIVSARRFPRRDQTDLLQVASLVGEAIGKGGSEFERIDAASRFLWSPRPEGMPYIAALGLSLPYGQRPSVAKGAAPLASLPPAWRAVTITTIANLLFQVAPKTVPLSSSVREAFRQFEQGPTEECHQAPPPTRTASVVNLRAETEYRQLARGIIQSEGWKSLPSKAGRARNRAIGKLMLRALNDE</sequence>
<evidence type="ECO:0000313" key="2">
    <source>
        <dbReference type="EMBL" id="PVE49923.1"/>
    </source>
</evidence>
<gene>
    <name evidence="2" type="ORF">DC430_23285</name>
</gene>
<name>A0AA92BYR0_RHIRH</name>
<organism evidence="2 3">
    <name type="scientific">Rhizobium rhizogenes</name>
    <name type="common">Agrobacterium rhizogenes</name>
    <dbReference type="NCBI Taxonomy" id="359"/>
    <lineage>
        <taxon>Bacteria</taxon>
        <taxon>Pseudomonadati</taxon>
        <taxon>Pseudomonadota</taxon>
        <taxon>Alphaproteobacteria</taxon>
        <taxon>Hyphomicrobiales</taxon>
        <taxon>Rhizobiaceae</taxon>
        <taxon>Rhizobium/Agrobacterium group</taxon>
        <taxon>Rhizobium</taxon>
    </lineage>
</organism>
<dbReference type="EMBL" id="QDFR01000015">
    <property type="protein sequence ID" value="PVE49923.1"/>
    <property type="molecule type" value="Genomic_DNA"/>
</dbReference>
<dbReference type="AlphaFoldDB" id="A0AA92BYR0"/>
<feature type="domain" description="TniQ" evidence="1">
    <location>
        <begin position="9"/>
        <end position="138"/>
    </location>
</feature>
<proteinExistence type="predicted"/>
<reference evidence="2 3" key="1">
    <citation type="submission" date="2018-04" db="EMBL/GenBank/DDBJ databases">
        <authorList>
            <person name="Hagen T."/>
        </authorList>
    </citation>
    <scope>NUCLEOTIDE SEQUENCE [LARGE SCALE GENOMIC DNA]</scope>
    <source>
        <strain evidence="2 3">TPD7009</strain>
    </source>
</reference>
<evidence type="ECO:0000313" key="3">
    <source>
        <dbReference type="Proteomes" id="UP000244335"/>
    </source>
</evidence>
<protein>
    <recommendedName>
        <fullName evidence="1">TniQ domain-containing protein</fullName>
    </recommendedName>
</protein>
<dbReference type="Proteomes" id="UP000244335">
    <property type="component" value="Unassembled WGS sequence"/>
</dbReference>
<dbReference type="Pfam" id="PF06527">
    <property type="entry name" value="TniQ"/>
    <property type="match status" value="1"/>
</dbReference>